<dbReference type="PANTHER" id="PTHR35726">
    <property type="entry name" value="GLUTAMIC ACID-RICH PROTEIN-LIKE"/>
    <property type="match status" value="1"/>
</dbReference>
<dbReference type="PANTHER" id="PTHR35726:SF5">
    <property type="match status" value="1"/>
</dbReference>
<sequence>MDLRYVIDVSSFFVVESSGDSEVDLDPIISTGSKNIALAENDAASCCDEYDVASMDDCVDIELQENNKEDCYHDNEVNYGSHIFGDGSWTCQKMDFSYQSCISIQTAEHEHEKQPKGGDDVSEELMNEEEKSRLFWITCLAL</sequence>
<protein>
    <submittedName>
        <fullName evidence="1">Uncharacterized protein</fullName>
    </submittedName>
</protein>
<dbReference type="AlphaFoldDB" id="A0A835IV01"/>
<evidence type="ECO:0000313" key="1">
    <source>
        <dbReference type="EMBL" id="KAF9623157.1"/>
    </source>
</evidence>
<organism evidence="1 2">
    <name type="scientific">Coptis chinensis</name>
    <dbReference type="NCBI Taxonomy" id="261450"/>
    <lineage>
        <taxon>Eukaryota</taxon>
        <taxon>Viridiplantae</taxon>
        <taxon>Streptophyta</taxon>
        <taxon>Embryophyta</taxon>
        <taxon>Tracheophyta</taxon>
        <taxon>Spermatophyta</taxon>
        <taxon>Magnoliopsida</taxon>
        <taxon>Ranunculales</taxon>
        <taxon>Ranunculaceae</taxon>
        <taxon>Coptidoideae</taxon>
        <taxon>Coptis</taxon>
    </lineage>
</organism>
<dbReference type="OrthoDB" id="1077311at2759"/>
<proteinExistence type="predicted"/>
<evidence type="ECO:0000313" key="2">
    <source>
        <dbReference type="Proteomes" id="UP000631114"/>
    </source>
</evidence>
<dbReference type="EMBL" id="JADFTS010000002">
    <property type="protein sequence ID" value="KAF9623157.1"/>
    <property type="molecule type" value="Genomic_DNA"/>
</dbReference>
<comment type="caution">
    <text evidence="1">The sequence shown here is derived from an EMBL/GenBank/DDBJ whole genome shotgun (WGS) entry which is preliminary data.</text>
</comment>
<dbReference type="Proteomes" id="UP000631114">
    <property type="component" value="Unassembled WGS sequence"/>
</dbReference>
<gene>
    <name evidence="1" type="ORF">IFM89_037738</name>
</gene>
<keyword evidence="2" id="KW-1185">Reference proteome</keyword>
<name>A0A835IV01_9MAGN</name>
<accession>A0A835IV01</accession>
<reference evidence="1 2" key="1">
    <citation type="submission" date="2020-10" db="EMBL/GenBank/DDBJ databases">
        <title>The Coptis chinensis genome and diversification of protoberbering-type alkaloids.</title>
        <authorList>
            <person name="Wang B."/>
            <person name="Shu S."/>
            <person name="Song C."/>
            <person name="Liu Y."/>
        </authorList>
    </citation>
    <scope>NUCLEOTIDE SEQUENCE [LARGE SCALE GENOMIC DNA]</scope>
    <source>
        <strain evidence="1">HL-2020</strain>
        <tissue evidence="1">Leaf</tissue>
    </source>
</reference>